<gene>
    <name evidence="2" type="ORF">GCM10007315_30570</name>
</gene>
<organism evidence="2 3">
    <name type="scientific">Neogemmobacter tilapiae</name>
    <dbReference type="NCBI Taxonomy" id="875041"/>
    <lineage>
        <taxon>Bacteria</taxon>
        <taxon>Pseudomonadati</taxon>
        <taxon>Pseudomonadota</taxon>
        <taxon>Alphaproteobacteria</taxon>
        <taxon>Rhodobacterales</taxon>
        <taxon>Paracoccaceae</taxon>
        <taxon>Neogemmobacter</taxon>
    </lineage>
</organism>
<keyword evidence="1" id="KW-0812">Transmembrane</keyword>
<protein>
    <submittedName>
        <fullName evidence="2">Uncharacterized protein</fullName>
    </submittedName>
</protein>
<dbReference type="Proteomes" id="UP000638981">
    <property type="component" value="Unassembled WGS sequence"/>
</dbReference>
<keyword evidence="1" id="KW-1133">Transmembrane helix</keyword>
<sequence length="83" mass="9073">MTLAKLGERKVNADYLLVAGLLLIVLSIPSLLQAYSSMDPPRMGAVLIILGLGLTFYAARTSPQGYAWDDVPNVFFRVLGEIF</sequence>
<reference evidence="2" key="1">
    <citation type="journal article" date="2014" name="Int. J. Syst. Evol. Microbiol.">
        <title>Complete genome sequence of Corynebacterium casei LMG S-19264T (=DSM 44701T), isolated from a smear-ripened cheese.</title>
        <authorList>
            <consortium name="US DOE Joint Genome Institute (JGI-PGF)"/>
            <person name="Walter F."/>
            <person name="Albersmeier A."/>
            <person name="Kalinowski J."/>
            <person name="Ruckert C."/>
        </authorList>
    </citation>
    <scope>NUCLEOTIDE SEQUENCE</scope>
    <source>
        <strain evidence="2">KCTC 23310</strain>
    </source>
</reference>
<feature type="transmembrane region" description="Helical" evidence="1">
    <location>
        <begin position="41"/>
        <end position="59"/>
    </location>
</feature>
<name>A0A918TUJ3_9RHOB</name>
<reference evidence="2" key="2">
    <citation type="submission" date="2020-09" db="EMBL/GenBank/DDBJ databases">
        <authorList>
            <person name="Sun Q."/>
            <person name="Kim S."/>
        </authorList>
    </citation>
    <scope>NUCLEOTIDE SEQUENCE</scope>
    <source>
        <strain evidence="2">KCTC 23310</strain>
    </source>
</reference>
<accession>A0A918TUJ3</accession>
<evidence type="ECO:0000313" key="3">
    <source>
        <dbReference type="Proteomes" id="UP000638981"/>
    </source>
</evidence>
<evidence type="ECO:0000313" key="2">
    <source>
        <dbReference type="EMBL" id="GHC64132.1"/>
    </source>
</evidence>
<proteinExistence type="predicted"/>
<dbReference type="AlphaFoldDB" id="A0A918TUJ3"/>
<evidence type="ECO:0000256" key="1">
    <source>
        <dbReference type="SAM" id="Phobius"/>
    </source>
</evidence>
<dbReference type="RefSeq" id="WP_189412675.1">
    <property type="nucleotide sequence ID" value="NZ_BMYJ01000011.1"/>
</dbReference>
<comment type="caution">
    <text evidence="2">The sequence shown here is derived from an EMBL/GenBank/DDBJ whole genome shotgun (WGS) entry which is preliminary data.</text>
</comment>
<keyword evidence="3" id="KW-1185">Reference proteome</keyword>
<keyword evidence="1" id="KW-0472">Membrane</keyword>
<dbReference type="EMBL" id="BMYJ01000011">
    <property type="protein sequence ID" value="GHC64132.1"/>
    <property type="molecule type" value="Genomic_DNA"/>
</dbReference>
<feature type="transmembrane region" description="Helical" evidence="1">
    <location>
        <begin position="12"/>
        <end position="35"/>
    </location>
</feature>